<dbReference type="Pfam" id="PF09588">
    <property type="entry name" value="YqaJ"/>
    <property type="match status" value="1"/>
</dbReference>
<proteinExistence type="predicted"/>
<dbReference type="InterPro" id="IPR019080">
    <property type="entry name" value="YqaJ_viral_recombinase"/>
</dbReference>
<accession>A0A6G0XZ56</accession>
<dbReference type="PANTHER" id="PTHR46609">
    <property type="entry name" value="EXONUCLEASE, PHAGE-TYPE/RECB, C-TERMINAL DOMAIN-CONTAINING PROTEIN"/>
    <property type="match status" value="1"/>
</dbReference>
<sequence>MGKDWRFGRKTRCKLSAPKMKKYRLKNLQSIKKKSDEDHNCDVQSISIDTVENTVDDLHNSTCNISYPSIAGEDETALLEISSNDDVNDTPKNEDKFEEFCRKIRIKEQTHTHYVSIAYNIFFFKLYRYFLSGRRIIDIAYFFKSIQRIKHKGFDCSFSENMMLVNEKRNGFFSDFVFKCLVCGTVENIYSEDPGRIGLDVNMAITSATINTGQGYSQLEEFTAVLDMPCYANNSYQKYHEKVYSHLFDASLGEIRLAGIEEAKLAIQNGEVDDQGRALITVVADGAWSKRSYRTNYNASSGVASIIGYRTKKCLFMSVRNKYCIICERALKNKQIVREHKCYKNWDSTSTSMEADIIVEGFKESLSMHNIIYHKLIGDGDSSVSKQLQLAKPYGPDIMIQKIECRNHVLRNYINRMRDIAGKRKCSSGKIVPGDQRNILRNNLQKLRCAVTKAIEYRKGNDGTHNERVNLLKCDIMNGPYHVFGNHVNCATYFCKNKNEKTNKNYVPDMEQSGLWADILSARNLLAHHSSSLIYSVNNNSVEGYNSVVAKYVGGKRIHFSHKGSYQARCSAAVLSYNAGPKSISILHKTICNVSPGDFTKRFISRKQRLNVCKVKRKLMFKPSSRRVTKVNIAADKDYGNCEENICEELDMDEDDYEKHKLEFMTNKIIKNSDEIKFIEKSTTLQSECELWHKERRIRLTASHFGTICKLRPSTSRANTIKSILCNTFCGNEHTKYGIECEPFAKTEFEKLSGFKIQDSGLFIHEQLPYLAASPDGLIDTNGIVEIKCPSSIKHLTPKEAIETGKLKFATLDSQCNLQLKTSDKYYFQVMGQLQITQRLFCYFIIWSPKGIIYQKILRDDNFFETKMKLPLEKFYFEAMLPELIDSRIDRNRCLRD</sequence>
<dbReference type="SUPFAM" id="SSF52980">
    <property type="entry name" value="Restriction endonuclease-like"/>
    <property type="match status" value="1"/>
</dbReference>
<dbReference type="AlphaFoldDB" id="A0A6G0XZ56"/>
<comment type="caution">
    <text evidence="3">The sequence shown here is derived from an EMBL/GenBank/DDBJ whole genome shotgun (WGS) entry which is preliminary data.</text>
</comment>
<dbReference type="CDD" id="cd22343">
    <property type="entry name" value="PDDEXK_lambda_exonuclease-like"/>
    <property type="match status" value="1"/>
</dbReference>
<reference evidence="3 4" key="1">
    <citation type="submission" date="2019-08" db="EMBL/GenBank/DDBJ databases">
        <title>Whole genome of Aphis craccivora.</title>
        <authorList>
            <person name="Voronova N.V."/>
            <person name="Shulinski R.S."/>
            <person name="Bandarenka Y.V."/>
            <person name="Zhorov D.G."/>
            <person name="Warner D."/>
        </authorList>
    </citation>
    <scope>NUCLEOTIDE SEQUENCE [LARGE SCALE GENOMIC DNA]</scope>
    <source>
        <strain evidence="3">180601</strain>
        <tissue evidence="3">Whole Body</tissue>
    </source>
</reference>
<dbReference type="PANTHER" id="PTHR46609:SF8">
    <property type="entry name" value="YQAJ VIRAL RECOMBINASE DOMAIN-CONTAINING PROTEIN"/>
    <property type="match status" value="1"/>
</dbReference>
<dbReference type="OrthoDB" id="6612265at2759"/>
<feature type="domain" description="YqaJ viral recombinase" evidence="1">
    <location>
        <begin position="692"/>
        <end position="838"/>
    </location>
</feature>
<keyword evidence="4" id="KW-1185">Reference proteome</keyword>
<protein>
    <submittedName>
        <fullName evidence="3">YqaJ domain-containing protein</fullName>
    </submittedName>
</protein>
<dbReference type="Proteomes" id="UP000478052">
    <property type="component" value="Unassembled WGS sequence"/>
</dbReference>
<dbReference type="GO" id="GO:0006281">
    <property type="term" value="P:DNA repair"/>
    <property type="evidence" value="ECO:0007669"/>
    <property type="project" value="UniProtKB-ARBA"/>
</dbReference>
<evidence type="ECO:0000259" key="2">
    <source>
        <dbReference type="Pfam" id="PF20700"/>
    </source>
</evidence>
<evidence type="ECO:0000259" key="1">
    <source>
        <dbReference type="Pfam" id="PF09588"/>
    </source>
</evidence>
<feature type="domain" description="Mutator-like transposase" evidence="2">
    <location>
        <begin position="133"/>
        <end position="495"/>
    </location>
</feature>
<organism evidence="3 4">
    <name type="scientific">Aphis craccivora</name>
    <name type="common">Cowpea aphid</name>
    <dbReference type="NCBI Taxonomy" id="307492"/>
    <lineage>
        <taxon>Eukaryota</taxon>
        <taxon>Metazoa</taxon>
        <taxon>Ecdysozoa</taxon>
        <taxon>Arthropoda</taxon>
        <taxon>Hexapoda</taxon>
        <taxon>Insecta</taxon>
        <taxon>Pterygota</taxon>
        <taxon>Neoptera</taxon>
        <taxon>Paraneoptera</taxon>
        <taxon>Hemiptera</taxon>
        <taxon>Sternorrhyncha</taxon>
        <taxon>Aphidomorpha</taxon>
        <taxon>Aphidoidea</taxon>
        <taxon>Aphididae</taxon>
        <taxon>Aphidini</taxon>
        <taxon>Aphis</taxon>
        <taxon>Aphis</taxon>
    </lineage>
</organism>
<dbReference type="InterPro" id="IPR051703">
    <property type="entry name" value="NF-kappa-B_Signaling_Reg"/>
</dbReference>
<evidence type="ECO:0000313" key="3">
    <source>
        <dbReference type="EMBL" id="KAF0745952.1"/>
    </source>
</evidence>
<dbReference type="Gene3D" id="3.90.320.10">
    <property type="match status" value="1"/>
</dbReference>
<dbReference type="InterPro" id="IPR011335">
    <property type="entry name" value="Restrct_endonuc-II-like"/>
</dbReference>
<gene>
    <name evidence="3" type="ORF">FWK35_00028286</name>
</gene>
<dbReference type="Pfam" id="PF20700">
    <property type="entry name" value="Mutator"/>
    <property type="match status" value="1"/>
</dbReference>
<dbReference type="InterPro" id="IPR049012">
    <property type="entry name" value="Mutator_transp_dom"/>
</dbReference>
<dbReference type="InterPro" id="IPR011604">
    <property type="entry name" value="PDDEXK-like_dom_sf"/>
</dbReference>
<name>A0A6G0XZ56_APHCR</name>
<dbReference type="EMBL" id="VUJU01007381">
    <property type="protein sequence ID" value="KAF0745952.1"/>
    <property type="molecule type" value="Genomic_DNA"/>
</dbReference>
<evidence type="ECO:0000313" key="4">
    <source>
        <dbReference type="Proteomes" id="UP000478052"/>
    </source>
</evidence>